<organism evidence="2 3">
    <name type="scientific">Paramecium sonneborni</name>
    <dbReference type="NCBI Taxonomy" id="65129"/>
    <lineage>
        <taxon>Eukaryota</taxon>
        <taxon>Sar</taxon>
        <taxon>Alveolata</taxon>
        <taxon>Ciliophora</taxon>
        <taxon>Intramacronucleata</taxon>
        <taxon>Oligohymenophorea</taxon>
        <taxon>Peniculida</taxon>
        <taxon>Parameciidae</taxon>
        <taxon>Paramecium</taxon>
    </lineage>
</organism>
<evidence type="ECO:0000256" key="1">
    <source>
        <dbReference type="SAM" id="Coils"/>
    </source>
</evidence>
<keyword evidence="3" id="KW-1185">Reference proteome</keyword>
<evidence type="ECO:0000313" key="3">
    <source>
        <dbReference type="Proteomes" id="UP000692954"/>
    </source>
</evidence>
<keyword evidence="1" id="KW-0175">Coiled coil</keyword>
<dbReference type="Proteomes" id="UP000692954">
    <property type="component" value="Unassembled WGS sequence"/>
</dbReference>
<protein>
    <submittedName>
        <fullName evidence="2">Uncharacterized protein</fullName>
    </submittedName>
</protein>
<dbReference type="OrthoDB" id="295184at2759"/>
<accession>A0A8S1M8C9</accession>
<name>A0A8S1M8C9_9CILI</name>
<evidence type="ECO:0000313" key="2">
    <source>
        <dbReference type="EMBL" id="CAD8072906.1"/>
    </source>
</evidence>
<dbReference type="AlphaFoldDB" id="A0A8S1M8C9"/>
<sequence length="331" mass="38168">MNSGPINYTRTMKPVVPTYYPSEIRQQSVGKENRAPIKHNSCSQIRFVNNLPSAKTQDSFESQKPQEQLFDKLKLQVIQLQYEQNTLNEQFQIQIKSLNDRMNSNEQSVKSLYDSGIGQLNNDVQLKDKIKQLELKIGEIQLLLINQEQKVLSWTQSTMEKLKKNILEATNKTEIKIQTQLDKITQNIKNLQLSQNSTTQTNCISQDLKRFQQFNEEVSSYLSQTVTSNSINIIEQMVADIKPDMTPINTASPLKQEITNKYKCQMSAISEKTLDDSRSDYQQIQQYELDGNGYLISNGCYVLDQNGKRYQLSQEQINYLKSINVIEEINS</sequence>
<dbReference type="EMBL" id="CAJJDN010000030">
    <property type="protein sequence ID" value="CAD8072906.1"/>
    <property type="molecule type" value="Genomic_DNA"/>
</dbReference>
<comment type="caution">
    <text evidence="2">The sequence shown here is derived from an EMBL/GenBank/DDBJ whole genome shotgun (WGS) entry which is preliminary data.</text>
</comment>
<feature type="coiled-coil region" evidence="1">
    <location>
        <begin position="88"/>
        <end position="150"/>
    </location>
</feature>
<proteinExistence type="predicted"/>
<gene>
    <name evidence="2" type="ORF">PSON_ATCC_30995.1.T0300027</name>
</gene>
<reference evidence="2" key="1">
    <citation type="submission" date="2021-01" db="EMBL/GenBank/DDBJ databases">
        <authorList>
            <consortium name="Genoscope - CEA"/>
            <person name="William W."/>
        </authorList>
    </citation>
    <scope>NUCLEOTIDE SEQUENCE</scope>
</reference>